<organism evidence="2 3">
    <name type="scientific">Proteiniclasticum aestuarii</name>
    <dbReference type="NCBI Taxonomy" id="2817862"/>
    <lineage>
        <taxon>Bacteria</taxon>
        <taxon>Bacillati</taxon>
        <taxon>Bacillota</taxon>
        <taxon>Clostridia</taxon>
        <taxon>Eubacteriales</taxon>
        <taxon>Clostridiaceae</taxon>
        <taxon>Proteiniclasticum</taxon>
    </lineage>
</organism>
<dbReference type="GO" id="GO:0016020">
    <property type="term" value="C:membrane"/>
    <property type="evidence" value="ECO:0007669"/>
    <property type="project" value="TreeGrafter"/>
</dbReference>
<dbReference type="InterPro" id="IPR050266">
    <property type="entry name" value="AB_hydrolase_sf"/>
</dbReference>
<dbReference type="PANTHER" id="PTHR43798">
    <property type="entry name" value="MONOACYLGLYCEROL LIPASE"/>
    <property type="match status" value="1"/>
</dbReference>
<dbReference type="Proteomes" id="UP000664218">
    <property type="component" value="Unassembled WGS sequence"/>
</dbReference>
<dbReference type="Gene3D" id="3.40.50.1820">
    <property type="entry name" value="alpha/beta hydrolase"/>
    <property type="match status" value="1"/>
</dbReference>
<dbReference type="PANTHER" id="PTHR43798:SF33">
    <property type="entry name" value="HYDROLASE, PUTATIVE (AFU_ORTHOLOGUE AFUA_2G14860)-RELATED"/>
    <property type="match status" value="1"/>
</dbReference>
<dbReference type="RefSeq" id="WP_207600123.1">
    <property type="nucleotide sequence ID" value="NZ_JAFNJU010000008.1"/>
</dbReference>
<evidence type="ECO:0000313" key="2">
    <source>
        <dbReference type="EMBL" id="MBO1265602.1"/>
    </source>
</evidence>
<keyword evidence="3" id="KW-1185">Reference proteome</keyword>
<dbReference type="InterPro" id="IPR029058">
    <property type="entry name" value="AB_hydrolase_fold"/>
</dbReference>
<dbReference type="EMBL" id="JAFNJU010000008">
    <property type="protein sequence ID" value="MBO1265602.1"/>
    <property type="molecule type" value="Genomic_DNA"/>
</dbReference>
<gene>
    <name evidence="2" type="ORF">J3A84_11205</name>
</gene>
<dbReference type="Pfam" id="PF00561">
    <property type="entry name" value="Abhydrolase_1"/>
    <property type="match status" value="1"/>
</dbReference>
<sequence length="298" mass="34814">MKRIRKFAVSRFRSPEAKKEFLKYYAMAMKYLPSPKEVIDIETSFGLARVYHFGKEENKDKTPLVLLHGHYASSYMWFLNIPAFMKNRSVYAFDIIGEPSRSIQTRPFVKTRDQAVWLEESLEKLGLKKIHLLGASLGGWAAANYVRHYPKRVKSLLLLDPVFVFTSITLETVKQFLLFQWNKDKMLSFLLNREIDLKGDPMTRIVTTSMENFLFRTPIPRRISKRDLNRIKCPVLAIMAGESLLHDAEKAVKVGRAQVRNIEIESWKGASHALNFEKDRLVNNRVIRFMEKLEEREK</sequence>
<comment type="caution">
    <text evidence="2">The sequence shown here is derived from an EMBL/GenBank/DDBJ whole genome shotgun (WGS) entry which is preliminary data.</text>
</comment>
<evidence type="ECO:0000313" key="3">
    <source>
        <dbReference type="Proteomes" id="UP000664218"/>
    </source>
</evidence>
<dbReference type="SUPFAM" id="SSF53474">
    <property type="entry name" value="alpha/beta-Hydrolases"/>
    <property type="match status" value="1"/>
</dbReference>
<dbReference type="GO" id="GO:0016787">
    <property type="term" value="F:hydrolase activity"/>
    <property type="evidence" value="ECO:0007669"/>
    <property type="project" value="UniProtKB-KW"/>
</dbReference>
<dbReference type="InterPro" id="IPR000073">
    <property type="entry name" value="AB_hydrolase_1"/>
</dbReference>
<name>A0A939KGJ7_9CLOT</name>
<keyword evidence="2" id="KW-0378">Hydrolase</keyword>
<evidence type="ECO:0000259" key="1">
    <source>
        <dbReference type="Pfam" id="PF00561"/>
    </source>
</evidence>
<proteinExistence type="predicted"/>
<reference evidence="2" key="1">
    <citation type="submission" date="2021-03" db="EMBL/GenBank/DDBJ databases">
        <title>Proteiniclasticum marinus sp. nov., isolated from tidal flat sediment.</title>
        <authorList>
            <person name="Namirimu T."/>
            <person name="Yang J.-A."/>
            <person name="Yang S.-H."/>
            <person name="Kim Y.-J."/>
            <person name="Kwon K.K."/>
        </authorList>
    </citation>
    <scope>NUCLEOTIDE SEQUENCE</scope>
    <source>
        <strain evidence="2">SCR006</strain>
    </source>
</reference>
<accession>A0A939KGJ7</accession>
<protein>
    <submittedName>
        <fullName evidence="2">Alpha/beta hydrolase</fullName>
    </submittedName>
</protein>
<dbReference type="AlphaFoldDB" id="A0A939KGJ7"/>
<feature type="domain" description="AB hydrolase-1" evidence="1">
    <location>
        <begin position="63"/>
        <end position="188"/>
    </location>
</feature>